<feature type="transmembrane region" description="Helical" evidence="1">
    <location>
        <begin position="233"/>
        <end position="256"/>
    </location>
</feature>
<feature type="transmembrane region" description="Helical" evidence="1">
    <location>
        <begin position="178"/>
        <end position="197"/>
    </location>
</feature>
<dbReference type="OrthoDB" id="9808870at2"/>
<dbReference type="AlphaFoldDB" id="A0A1L3FCR4"/>
<evidence type="ECO:0000256" key="1">
    <source>
        <dbReference type="SAM" id="Phobius"/>
    </source>
</evidence>
<organism evidence="2 3">
    <name type="scientific">Bradyrhizobium japonicum</name>
    <dbReference type="NCBI Taxonomy" id="375"/>
    <lineage>
        <taxon>Bacteria</taxon>
        <taxon>Pseudomonadati</taxon>
        <taxon>Pseudomonadota</taxon>
        <taxon>Alphaproteobacteria</taxon>
        <taxon>Hyphomicrobiales</taxon>
        <taxon>Nitrobacteraceae</taxon>
        <taxon>Bradyrhizobium</taxon>
    </lineage>
</organism>
<feature type="transmembrane region" description="Helical" evidence="1">
    <location>
        <begin position="151"/>
        <end position="171"/>
    </location>
</feature>
<evidence type="ECO:0000313" key="2">
    <source>
        <dbReference type="EMBL" id="APG11097.1"/>
    </source>
</evidence>
<dbReference type="EMBL" id="CP017637">
    <property type="protein sequence ID" value="APG11097.1"/>
    <property type="molecule type" value="Genomic_DNA"/>
</dbReference>
<keyword evidence="1" id="KW-0472">Membrane</keyword>
<protein>
    <recommendedName>
        <fullName evidence="4">HupE / UreJ protein</fullName>
    </recommendedName>
</protein>
<dbReference type="RefSeq" id="WP_155795128.1">
    <property type="nucleotide sequence ID" value="NZ_CP017637.1"/>
</dbReference>
<evidence type="ECO:0008006" key="4">
    <source>
        <dbReference type="Google" id="ProtNLM"/>
    </source>
</evidence>
<accession>A0A1L3FCR4</accession>
<sequence>MTAIRYLRPALLVLTLVLAALVRPSALNAHEAAMGVLEFREVRPGAFVGRWSIEPSIGASRVDLKVPPHCFLRLPEMNCGQKGLVGSITISNLGSNMSVVLIKVIPITGEPRSYTISTANPVVSILGTGAPTLEAWIELAKTYVNYGIDHILLGADHLLFVLGLIWIVGGGWRLVKTITAFTIGHSASLAAAAFGLIGVPERPLNACIALSIAFVGVEIVKQQRGEIGLTARYPWIVAFSFGLVHGIGFASALAGLGLELRLLPAALLFFNLGVEIGQLAFVLLVLALIWAHRRLDAVVPRWGEALPAYLIGSVSMFWFFGRLARVFAVI</sequence>
<feature type="transmembrane region" description="Helical" evidence="1">
    <location>
        <begin position="268"/>
        <end position="290"/>
    </location>
</feature>
<dbReference type="Pfam" id="PF13795">
    <property type="entry name" value="HupE_UreJ_2"/>
    <property type="match status" value="1"/>
</dbReference>
<proteinExistence type="predicted"/>
<name>A0A1L3FCR4_BRAJP</name>
<keyword evidence="1" id="KW-0812">Transmembrane</keyword>
<feature type="transmembrane region" description="Helical" evidence="1">
    <location>
        <begin position="302"/>
        <end position="320"/>
    </location>
</feature>
<keyword evidence="1" id="KW-1133">Transmembrane helix</keyword>
<reference evidence="2 3" key="1">
    <citation type="submission" date="2016-11" db="EMBL/GenBank/DDBJ databases">
        <title>Complete Genome Sequence of Bradyrhizobium sp. strain J5, an isolated from soybean nodule in Hokkaido.</title>
        <authorList>
            <person name="Kanehara K."/>
        </authorList>
    </citation>
    <scope>NUCLEOTIDE SEQUENCE [LARGE SCALE GENOMIC DNA]</scope>
    <source>
        <strain evidence="2 3">J5</strain>
    </source>
</reference>
<evidence type="ECO:0000313" key="3">
    <source>
        <dbReference type="Proteomes" id="UP000181962"/>
    </source>
</evidence>
<gene>
    <name evidence="2" type="ORF">BKD09_22460</name>
</gene>
<dbReference type="Proteomes" id="UP000181962">
    <property type="component" value="Chromosome"/>
</dbReference>
<dbReference type="InterPro" id="IPR032809">
    <property type="entry name" value="Put_HupE_UreJ"/>
</dbReference>